<accession>A0A9Q3C0Q5</accession>
<dbReference type="InterPro" id="IPR012337">
    <property type="entry name" value="RNaseH-like_sf"/>
</dbReference>
<feature type="domain" description="HAT C-terminal dimerisation" evidence="1">
    <location>
        <begin position="96"/>
        <end position="172"/>
    </location>
</feature>
<comment type="caution">
    <text evidence="2">The sequence shown here is derived from an EMBL/GenBank/DDBJ whole genome shotgun (WGS) entry which is preliminary data.</text>
</comment>
<evidence type="ECO:0000313" key="3">
    <source>
        <dbReference type="Proteomes" id="UP000765509"/>
    </source>
</evidence>
<dbReference type="Proteomes" id="UP000765509">
    <property type="component" value="Unassembled WGS sequence"/>
</dbReference>
<keyword evidence="3" id="KW-1185">Reference proteome</keyword>
<reference evidence="2" key="1">
    <citation type="submission" date="2021-03" db="EMBL/GenBank/DDBJ databases">
        <title>Draft genome sequence of rust myrtle Austropuccinia psidii MF-1, a brazilian biotype.</title>
        <authorList>
            <person name="Quecine M.C."/>
            <person name="Pachon D.M.R."/>
            <person name="Bonatelli M.L."/>
            <person name="Correr F.H."/>
            <person name="Franceschini L.M."/>
            <person name="Leite T.F."/>
            <person name="Margarido G.R.A."/>
            <person name="Almeida C.A."/>
            <person name="Ferrarezi J.A."/>
            <person name="Labate C.A."/>
        </authorList>
    </citation>
    <scope>NUCLEOTIDE SEQUENCE</scope>
    <source>
        <strain evidence="2">MF-1</strain>
    </source>
</reference>
<dbReference type="PANTHER" id="PTHR23272">
    <property type="entry name" value="BED FINGER-RELATED"/>
    <property type="match status" value="1"/>
</dbReference>
<name>A0A9Q3C0Q5_9BASI</name>
<dbReference type="SUPFAM" id="SSF53098">
    <property type="entry name" value="Ribonuclease H-like"/>
    <property type="match status" value="1"/>
</dbReference>
<dbReference type="AlphaFoldDB" id="A0A9Q3C0Q5"/>
<sequence length="184" mass="20587">MFIASFPNPSYSKGIFQLIGGSPTHAKEVNDVLSQEYMVPTSVTQGKLKESRSSPSLATETPCQKSIKMYKSVIKCTPESSNHSNNLEKVIVYLQHHYPIMEDEDILSYWKCQILTGKFLELGKIALQYLSLPSSSACIEKVFSQSDHLITPTHAQVESKTIAHLCCFKEWLNSEKQNAGNVTL</sequence>
<gene>
    <name evidence="2" type="ORF">O181_015906</name>
</gene>
<dbReference type="Pfam" id="PF05699">
    <property type="entry name" value="Dimer_Tnp_hAT"/>
    <property type="match status" value="1"/>
</dbReference>
<protein>
    <recommendedName>
        <fullName evidence="1">HAT C-terminal dimerisation domain-containing protein</fullName>
    </recommendedName>
</protein>
<dbReference type="OrthoDB" id="7851199at2759"/>
<dbReference type="EMBL" id="AVOT02004378">
    <property type="protein sequence ID" value="MBW0476191.1"/>
    <property type="molecule type" value="Genomic_DNA"/>
</dbReference>
<evidence type="ECO:0000313" key="2">
    <source>
        <dbReference type="EMBL" id="MBW0476191.1"/>
    </source>
</evidence>
<evidence type="ECO:0000259" key="1">
    <source>
        <dbReference type="Pfam" id="PF05699"/>
    </source>
</evidence>
<dbReference type="GO" id="GO:0046983">
    <property type="term" value="F:protein dimerization activity"/>
    <property type="evidence" value="ECO:0007669"/>
    <property type="project" value="InterPro"/>
</dbReference>
<dbReference type="InterPro" id="IPR008906">
    <property type="entry name" value="HATC_C_dom"/>
</dbReference>
<organism evidence="2 3">
    <name type="scientific">Austropuccinia psidii MF-1</name>
    <dbReference type="NCBI Taxonomy" id="1389203"/>
    <lineage>
        <taxon>Eukaryota</taxon>
        <taxon>Fungi</taxon>
        <taxon>Dikarya</taxon>
        <taxon>Basidiomycota</taxon>
        <taxon>Pucciniomycotina</taxon>
        <taxon>Pucciniomycetes</taxon>
        <taxon>Pucciniales</taxon>
        <taxon>Sphaerophragmiaceae</taxon>
        <taxon>Austropuccinia</taxon>
    </lineage>
</organism>
<proteinExistence type="predicted"/>